<evidence type="ECO:0000313" key="2">
    <source>
        <dbReference type="Proteomes" id="UP000422569"/>
    </source>
</evidence>
<gene>
    <name evidence="1" type="ORF">F7D14_08115</name>
</gene>
<reference evidence="1 2" key="1">
    <citation type="submission" date="2019-09" db="EMBL/GenBank/DDBJ databases">
        <title>Isolation and complete genome sequencing of Methylocystis species.</title>
        <authorList>
            <person name="Rumah B.L."/>
            <person name="Stead C.E."/>
            <person name="Stevens B.C."/>
            <person name="Minton N.P."/>
            <person name="Grosse-Honebrink A."/>
            <person name="Zhang Y."/>
        </authorList>
    </citation>
    <scope>NUCLEOTIDE SEQUENCE [LARGE SCALE GENOMIC DNA]</scope>
    <source>
        <strain evidence="1 2">BRCS2</strain>
    </source>
</reference>
<sequence>MSIATRVTTTTAEAGQTGDISYEKVISEICELNWESISQDGLVNVAWAYYYFSIQFCENVGIARILYPNDERLQELDQGERNTDNLSPWPGVVETGEKVDHCEFMRRSLLLAPTALPRRRRLESIGEAYLMFARSIDPATRAVSLSSYEDGGLERVFLSMLRAPHWEGPVLQAFRHFLEEHVKLDSDSEHGHGSLCRFLISNSKVFDLWTAFKQVLVEAAPELMKSTNI</sequence>
<evidence type="ECO:0000313" key="1">
    <source>
        <dbReference type="EMBL" id="QGM97434.1"/>
    </source>
</evidence>
<protein>
    <recommendedName>
        <fullName evidence="3">Iron-containing redox enzyme family protein</fullName>
    </recommendedName>
</protein>
<dbReference type="RefSeq" id="WP_154419805.1">
    <property type="nucleotide sequence ID" value="NZ_CP044331.1"/>
</dbReference>
<keyword evidence="2" id="KW-1185">Reference proteome</keyword>
<dbReference type="EMBL" id="CP044331">
    <property type="protein sequence ID" value="QGM97434.1"/>
    <property type="molecule type" value="Genomic_DNA"/>
</dbReference>
<name>A0A6B8M0X2_9HYPH</name>
<accession>A0A6B8M0X2</accession>
<organism evidence="1 2">
    <name type="scientific">Methylocystis parvus</name>
    <dbReference type="NCBI Taxonomy" id="134"/>
    <lineage>
        <taxon>Bacteria</taxon>
        <taxon>Pseudomonadati</taxon>
        <taxon>Pseudomonadota</taxon>
        <taxon>Alphaproteobacteria</taxon>
        <taxon>Hyphomicrobiales</taxon>
        <taxon>Methylocystaceae</taxon>
        <taxon>Methylocystis</taxon>
    </lineage>
</organism>
<evidence type="ECO:0008006" key="3">
    <source>
        <dbReference type="Google" id="ProtNLM"/>
    </source>
</evidence>
<dbReference type="Proteomes" id="UP000422569">
    <property type="component" value="Chromosome"/>
</dbReference>
<dbReference type="KEGG" id="mpar:F7D14_08115"/>
<proteinExistence type="predicted"/>
<dbReference type="AlphaFoldDB" id="A0A6B8M0X2"/>